<dbReference type="InterPro" id="IPR015424">
    <property type="entry name" value="PyrdxlP-dep_Trfase"/>
</dbReference>
<dbReference type="Pfam" id="PF00266">
    <property type="entry name" value="Aminotran_5"/>
    <property type="match status" value="1"/>
</dbReference>
<feature type="non-terminal residue" evidence="3">
    <location>
        <position position="1"/>
    </location>
</feature>
<evidence type="ECO:0000256" key="1">
    <source>
        <dbReference type="ARBA" id="ARBA00022898"/>
    </source>
</evidence>
<dbReference type="PANTHER" id="PTHR43092:SF9">
    <property type="entry name" value="L-CYSTEINE DESULFHYDRASE-LIKE"/>
    <property type="match status" value="1"/>
</dbReference>
<dbReference type="Gene3D" id="3.40.640.10">
    <property type="entry name" value="Type I PLP-dependent aspartate aminotransferase-like (Major domain)"/>
    <property type="match status" value="1"/>
</dbReference>
<evidence type="ECO:0000313" key="3">
    <source>
        <dbReference type="EMBL" id="KAK2992695.1"/>
    </source>
</evidence>
<comment type="caution">
    <text evidence="3">The sequence shown here is derived from an EMBL/GenBank/DDBJ whole genome shotgun (WGS) entry which is preliminary data.</text>
</comment>
<dbReference type="AlphaFoldDB" id="A0AA88SJX0"/>
<reference evidence="3" key="1">
    <citation type="submission" date="2022-12" db="EMBL/GenBank/DDBJ databases">
        <title>Draft genome assemblies for two species of Escallonia (Escalloniales).</title>
        <authorList>
            <person name="Chanderbali A."/>
            <person name="Dervinis C."/>
            <person name="Anghel I."/>
            <person name="Soltis D."/>
            <person name="Soltis P."/>
            <person name="Zapata F."/>
        </authorList>
    </citation>
    <scope>NUCLEOTIDE SEQUENCE</scope>
    <source>
        <strain evidence="3">UCBG92.1500</strain>
        <tissue evidence="3">Leaf</tissue>
    </source>
</reference>
<evidence type="ECO:0000313" key="4">
    <source>
        <dbReference type="Proteomes" id="UP001187471"/>
    </source>
</evidence>
<gene>
    <name evidence="3" type="ORF">RJ640_025198</name>
</gene>
<feature type="domain" description="Aminotransferase class V" evidence="2">
    <location>
        <begin position="5"/>
        <end position="143"/>
    </location>
</feature>
<sequence>RILHSRTLIKHIINADDVDEVSIVDNATIAAAIVLQHVGWAFTEGLFQKGDAVIVLHYAFQAVKKSIEAYVSLSFSCRSLLVRLKKSSSLLKKAWRVRLAIIDHITSMPCVVLPVRELVRICREKGVDQVFVDVAHAIESAWIGTHDYSSQLVVPEVLDFIDRFEGGIEGIMKRNHDAVVQMAEMLAKAWGTDLGSPPDMCPSMAMVGLPASLGISRDTDASKLRTHLRDHFGVEVPLHYQAPKENEVEAENGDKDSLITGYARISHPSLQHS</sequence>
<dbReference type="InterPro" id="IPR000192">
    <property type="entry name" value="Aminotrans_V_dom"/>
</dbReference>
<dbReference type="EMBL" id="JAVXUO010000387">
    <property type="protein sequence ID" value="KAK2992695.1"/>
    <property type="molecule type" value="Genomic_DNA"/>
</dbReference>
<keyword evidence="1" id="KW-0663">Pyridoxal phosphate</keyword>
<dbReference type="InterPro" id="IPR015421">
    <property type="entry name" value="PyrdxlP-dep_Trfase_major"/>
</dbReference>
<dbReference type="Proteomes" id="UP001187471">
    <property type="component" value="Unassembled WGS sequence"/>
</dbReference>
<keyword evidence="4" id="KW-1185">Reference proteome</keyword>
<dbReference type="SUPFAM" id="SSF53383">
    <property type="entry name" value="PLP-dependent transferases"/>
    <property type="match status" value="1"/>
</dbReference>
<organism evidence="3 4">
    <name type="scientific">Escallonia rubra</name>
    <dbReference type="NCBI Taxonomy" id="112253"/>
    <lineage>
        <taxon>Eukaryota</taxon>
        <taxon>Viridiplantae</taxon>
        <taxon>Streptophyta</taxon>
        <taxon>Embryophyta</taxon>
        <taxon>Tracheophyta</taxon>
        <taxon>Spermatophyta</taxon>
        <taxon>Magnoliopsida</taxon>
        <taxon>eudicotyledons</taxon>
        <taxon>Gunneridae</taxon>
        <taxon>Pentapetalae</taxon>
        <taxon>asterids</taxon>
        <taxon>campanulids</taxon>
        <taxon>Escalloniales</taxon>
        <taxon>Escalloniaceae</taxon>
        <taxon>Escallonia</taxon>
    </lineage>
</organism>
<accession>A0AA88SJX0</accession>
<name>A0AA88SJX0_9ASTE</name>
<proteinExistence type="predicted"/>
<evidence type="ECO:0000259" key="2">
    <source>
        <dbReference type="Pfam" id="PF00266"/>
    </source>
</evidence>
<protein>
    <recommendedName>
        <fullName evidence="2">Aminotransferase class V domain-containing protein</fullName>
    </recommendedName>
</protein>
<dbReference type="PANTHER" id="PTHR43092">
    <property type="entry name" value="L-CYSTEINE DESULFHYDRASE"/>
    <property type="match status" value="1"/>
</dbReference>